<dbReference type="Proteomes" id="UP001497600">
    <property type="component" value="Chromosome G"/>
</dbReference>
<feature type="domain" description="Ubiquitin-like" evidence="1">
    <location>
        <begin position="65"/>
        <end position="144"/>
    </location>
</feature>
<evidence type="ECO:0000313" key="3">
    <source>
        <dbReference type="Proteomes" id="UP001497600"/>
    </source>
</evidence>
<organism evidence="2 3">
    <name type="scientific">[Candida] anglica</name>
    <dbReference type="NCBI Taxonomy" id="148631"/>
    <lineage>
        <taxon>Eukaryota</taxon>
        <taxon>Fungi</taxon>
        <taxon>Dikarya</taxon>
        <taxon>Ascomycota</taxon>
        <taxon>Saccharomycotina</taxon>
        <taxon>Pichiomycetes</taxon>
        <taxon>Debaryomycetaceae</taxon>
        <taxon>Kurtzmaniella</taxon>
    </lineage>
</organism>
<protein>
    <submittedName>
        <fullName evidence="2">Ubiquitin-like protein Mdy2p</fullName>
    </submittedName>
</protein>
<dbReference type="InterPro" id="IPR000626">
    <property type="entry name" value="Ubiquitin-like_dom"/>
</dbReference>
<accession>A0ABP0EH76</accession>
<dbReference type="PROSITE" id="PS50053">
    <property type="entry name" value="UBIQUITIN_2"/>
    <property type="match status" value="1"/>
</dbReference>
<reference evidence="2 3" key="1">
    <citation type="submission" date="2024-01" db="EMBL/GenBank/DDBJ databases">
        <authorList>
            <consortium name="Genoscope - CEA"/>
            <person name="William W."/>
        </authorList>
    </citation>
    <scope>NUCLEOTIDE SEQUENCE [LARGE SCALE GENOMIC DNA]</scope>
    <source>
        <strain evidence="2 3">29B2s-10</strain>
    </source>
</reference>
<name>A0ABP0EH76_9ASCO</name>
<gene>
    <name evidence="2" type="primary">MDY2</name>
    <name evidence="2" type="ORF">CAAN4_G06018</name>
</gene>
<evidence type="ECO:0000259" key="1">
    <source>
        <dbReference type="PROSITE" id="PS50053"/>
    </source>
</evidence>
<dbReference type="EMBL" id="OZ004259">
    <property type="protein sequence ID" value="CAK7916890.1"/>
    <property type="molecule type" value="Genomic_DNA"/>
</dbReference>
<dbReference type="Gene3D" id="3.10.20.90">
    <property type="entry name" value="Phosphatidylinositol 3-kinase Catalytic Subunit, Chain A, domain 1"/>
    <property type="match status" value="1"/>
</dbReference>
<proteinExistence type="predicted"/>
<evidence type="ECO:0000313" key="2">
    <source>
        <dbReference type="EMBL" id="CAK7916890.1"/>
    </source>
</evidence>
<keyword evidence="3" id="KW-1185">Reference proteome</keyword>
<sequence length="214" mass="22848">MTTVERPFASAFLELISLSEDAGANEFYSTTEYGKLASLGPTLPKLKAVLPKKGAETSVAETRSFKLSFKSIKPPFKFSTQLVNVPETHTVYKVKSDLVEALPLLKDAGVTASDIKMLVKGKVIPDTSALSIVAVAASDEISFMCMVSPPKPQEVNTVEATPSTLDDPETVSPAAFSPGTIPQGTWTKLKAVLVEDLGSANAEIAFERLQKSVN</sequence>